<keyword evidence="2" id="KW-1185">Reference proteome</keyword>
<proteinExistence type="predicted"/>
<dbReference type="Gramene" id="ONIVA07G02550.1">
    <property type="protein sequence ID" value="ONIVA07G02550.1"/>
    <property type="gene ID" value="ONIVA07G02550"/>
</dbReference>
<sequence>MCRRDGIKAGMWPRHYMVVRDNKTVHASNGADSTSPYTHKTHRYPLSIHFDLFIMNNKLKGNLAREEDDVA</sequence>
<reference evidence="1" key="1">
    <citation type="submission" date="2015-04" db="UniProtKB">
        <authorList>
            <consortium name="EnsemblPlants"/>
        </authorList>
    </citation>
    <scope>IDENTIFICATION</scope>
    <source>
        <strain evidence="1">SL10</strain>
    </source>
</reference>
<evidence type="ECO:0000313" key="2">
    <source>
        <dbReference type="Proteomes" id="UP000006591"/>
    </source>
</evidence>
<protein>
    <submittedName>
        <fullName evidence="1">Uncharacterized protein</fullName>
    </submittedName>
</protein>
<accession>A0A0E0HWY7</accession>
<name>A0A0E0HWY7_ORYNI</name>
<organism evidence="1">
    <name type="scientific">Oryza nivara</name>
    <name type="common">Indian wild rice</name>
    <name type="synonym">Oryza sativa f. spontanea</name>
    <dbReference type="NCBI Taxonomy" id="4536"/>
    <lineage>
        <taxon>Eukaryota</taxon>
        <taxon>Viridiplantae</taxon>
        <taxon>Streptophyta</taxon>
        <taxon>Embryophyta</taxon>
        <taxon>Tracheophyta</taxon>
        <taxon>Spermatophyta</taxon>
        <taxon>Magnoliopsida</taxon>
        <taxon>Liliopsida</taxon>
        <taxon>Poales</taxon>
        <taxon>Poaceae</taxon>
        <taxon>BOP clade</taxon>
        <taxon>Oryzoideae</taxon>
        <taxon>Oryzeae</taxon>
        <taxon>Oryzinae</taxon>
        <taxon>Oryza</taxon>
    </lineage>
</organism>
<dbReference type="HOGENOM" id="CLU_200739_0_0_1"/>
<evidence type="ECO:0000313" key="1">
    <source>
        <dbReference type="EnsemblPlants" id="ONIVA07G02550.1"/>
    </source>
</evidence>
<dbReference type="AlphaFoldDB" id="A0A0E0HWY7"/>
<dbReference type="Proteomes" id="UP000006591">
    <property type="component" value="Chromosome 7"/>
</dbReference>
<dbReference type="EnsemblPlants" id="ONIVA07G02550.1">
    <property type="protein sequence ID" value="ONIVA07G02550.1"/>
    <property type="gene ID" value="ONIVA07G02550"/>
</dbReference>
<reference evidence="1" key="2">
    <citation type="submission" date="2018-04" db="EMBL/GenBank/DDBJ databases">
        <title>OnivRS2 (Oryza nivara Reference Sequence Version 2).</title>
        <authorList>
            <person name="Zhang J."/>
            <person name="Kudrna D."/>
            <person name="Lee S."/>
            <person name="Talag J."/>
            <person name="Rajasekar S."/>
            <person name="Welchert J."/>
            <person name="Hsing Y.-I."/>
            <person name="Wing R.A."/>
        </authorList>
    </citation>
    <scope>NUCLEOTIDE SEQUENCE [LARGE SCALE GENOMIC DNA]</scope>
    <source>
        <strain evidence="1">SL10</strain>
    </source>
</reference>